<dbReference type="PANTHER" id="PTHR46091:SF3">
    <property type="entry name" value="AMINE OXIDASE DOMAIN-CONTAINING PROTEIN"/>
    <property type="match status" value="1"/>
</dbReference>
<sequence length="510" mass="57401">MKQYDVIVIGAGNGGLAAAATFAEHGKKVAVFEKHNIPGGCGTSFRRGRFEFEVALHQLSSMGTPEKPGELRQQFKRYGIEDKIDWIEIKELFRVNFPDGTGVSLPVGKEACVKHLSEVFPHEKDNIVRYFDTVYRFCEEANSFAAKSAQSTGEPSALKKAIMKAGFPKIYPTLARYGLSATQDVMDEFFTDKKLQLALSAYWCFMGMPPSRFPWSILAKCLYIYTEDKPFYLRGTSQIMNQAIAESVRERGGDLFFNTGIAKILMEGDTAVGVEDEFGERYYAKRIVSNISPIDTYVQLIGTDKMPEAANEYLKPYTVGISALTCFIGLDCTPEEIGFTTSFTLNYDSLDANEDFKNAYKLLPSHDPIVATCYTVDDPTVSPPGTSVITAGTLKYSTEWEKLTPEQYYQKKYEAANVIIDRLEKQYPGFRDHIEEIEIATPLTHMRYLHHPGGAIYGYEQDLKSSVFFYPSESKVKHLEFASGWVNVCGFGPNYMFADKLAKRMLKEMD</sequence>
<reference evidence="6" key="2">
    <citation type="journal article" date="2021" name="PeerJ">
        <title>Extensive microbial diversity within the chicken gut microbiome revealed by metagenomics and culture.</title>
        <authorList>
            <person name="Gilroy R."/>
            <person name="Ravi A."/>
            <person name="Getino M."/>
            <person name="Pursley I."/>
            <person name="Horton D.L."/>
            <person name="Alikhan N.F."/>
            <person name="Baker D."/>
            <person name="Gharbi K."/>
            <person name="Hall N."/>
            <person name="Watson M."/>
            <person name="Adriaenssens E.M."/>
            <person name="Foster-Nyarko E."/>
            <person name="Jarju S."/>
            <person name="Secka A."/>
            <person name="Antonio M."/>
            <person name="Oren A."/>
            <person name="Chaudhuri R.R."/>
            <person name="La Ragione R."/>
            <person name="Hildebrand F."/>
            <person name="Pallen M.J."/>
        </authorList>
    </citation>
    <scope>NUCLEOTIDE SEQUENCE</scope>
    <source>
        <strain evidence="6">23406</strain>
    </source>
</reference>
<dbReference type="InterPro" id="IPR052206">
    <property type="entry name" value="Retinol_saturase"/>
</dbReference>
<comment type="caution">
    <text evidence="6">The sequence shown here is derived from an EMBL/GenBank/DDBJ whole genome shotgun (WGS) entry which is preliminary data.</text>
</comment>
<keyword evidence="4" id="KW-0521">NADP</keyword>
<dbReference type="EMBL" id="DVOH01000016">
    <property type="protein sequence ID" value="HIU99942.1"/>
    <property type="molecule type" value="Genomic_DNA"/>
</dbReference>
<evidence type="ECO:0000256" key="5">
    <source>
        <dbReference type="ARBA" id="ARBA00023027"/>
    </source>
</evidence>
<evidence type="ECO:0000256" key="3">
    <source>
        <dbReference type="ARBA" id="ARBA00022827"/>
    </source>
</evidence>
<dbReference type="Gene3D" id="3.50.50.60">
    <property type="entry name" value="FAD/NAD(P)-binding domain"/>
    <property type="match status" value="2"/>
</dbReference>
<evidence type="ECO:0000256" key="4">
    <source>
        <dbReference type="ARBA" id="ARBA00022857"/>
    </source>
</evidence>
<proteinExistence type="predicted"/>
<keyword evidence="5" id="KW-0520">NAD</keyword>
<protein>
    <submittedName>
        <fullName evidence="6">NAD(P)/FAD-dependent oxidoreductase</fullName>
    </submittedName>
</protein>
<reference evidence="6" key="1">
    <citation type="submission" date="2020-10" db="EMBL/GenBank/DDBJ databases">
        <authorList>
            <person name="Gilroy R."/>
        </authorList>
    </citation>
    <scope>NUCLEOTIDE SEQUENCE</scope>
    <source>
        <strain evidence="6">23406</strain>
    </source>
</reference>
<dbReference type="InterPro" id="IPR036188">
    <property type="entry name" value="FAD/NAD-bd_sf"/>
</dbReference>
<evidence type="ECO:0000313" key="7">
    <source>
        <dbReference type="Proteomes" id="UP000886891"/>
    </source>
</evidence>
<keyword evidence="2" id="KW-0732">Signal</keyword>
<evidence type="ECO:0000256" key="1">
    <source>
        <dbReference type="ARBA" id="ARBA00022630"/>
    </source>
</evidence>
<accession>A0A9D1NCF1</accession>
<dbReference type="SUPFAM" id="SSF51905">
    <property type="entry name" value="FAD/NAD(P)-binding domain"/>
    <property type="match status" value="1"/>
</dbReference>
<dbReference type="PRINTS" id="PR00419">
    <property type="entry name" value="ADXRDTASE"/>
</dbReference>
<gene>
    <name evidence="6" type="ORF">IAB14_02365</name>
</gene>
<evidence type="ECO:0000256" key="2">
    <source>
        <dbReference type="ARBA" id="ARBA00022729"/>
    </source>
</evidence>
<name>A0A9D1NCF1_9FIRM</name>
<keyword evidence="1" id="KW-0285">Flavoprotein</keyword>
<dbReference type="Proteomes" id="UP000886891">
    <property type="component" value="Unassembled WGS sequence"/>
</dbReference>
<keyword evidence="3" id="KW-0274">FAD</keyword>
<dbReference type="PANTHER" id="PTHR46091">
    <property type="entry name" value="BLR7054 PROTEIN"/>
    <property type="match status" value="1"/>
</dbReference>
<dbReference type="Pfam" id="PF13450">
    <property type="entry name" value="NAD_binding_8"/>
    <property type="match status" value="1"/>
</dbReference>
<evidence type="ECO:0000313" key="6">
    <source>
        <dbReference type="EMBL" id="HIU99942.1"/>
    </source>
</evidence>
<organism evidence="6 7">
    <name type="scientific">Candidatus Stercoripulliclostridium merdipullorum</name>
    <dbReference type="NCBI Taxonomy" id="2840952"/>
    <lineage>
        <taxon>Bacteria</taxon>
        <taxon>Bacillati</taxon>
        <taxon>Bacillota</taxon>
        <taxon>Clostridia</taxon>
        <taxon>Eubacteriales</taxon>
        <taxon>Candidatus Stercoripulliclostridium</taxon>
    </lineage>
</organism>
<dbReference type="AlphaFoldDB" id="A0A9D1NCF1"/>